<dbReference type="Gene3D" id="2.60.120.260">
    <property type="entry name" value="Galactose-binding domain-like"/>
    <property type="match status" value="1"/>
</dbReference>
<dbReference type="Gene3D" id="3.40.390.80">
    <property type="entry name" value="Peptidase M60, enhancin-like domain 2"/>
    <property type="match status" value="1"/>
</dbReference>
<dbReference type="Pfam" id="PF17291">
    <property type="entry name" value="M60-like_N"/>
    <property type="match status" value="1"/>
</dbReference>
<accession>A0A9X2XUE1</accession>
<dbReference type="SMART" id="SM01276">
    <property type="entry name" value="M60-like"/>
    <property type="match status" value="1"/>
</dbReference>
<reference evidence="4" key="1">
    <citation type="submission" date="2022-09" db="EMBL/GenBank/DDBJ databases">
        <authorList>
            <person name="Yuan C."/>
            <person name="Ke Z."/>
        </authorList>
    </citation>
    <scope>NUCLEOTIDE SEQUENCE</scope>
    <source>
        <strain evidence="4">LB-8</strain>
    </source>
</reference>
<name>A0A9X2XUE1_9BACT</name>
<protein>
    <submittedName>
        <fullName evidence="4">M60 family metallopeptidase</fullName>
    </submittedName>
</protein>
<sequence>MNSIVLAKRFTIVALSLVVLGTACAKRDLYQAKDGTPGDSKLPASVTIDTSIKTVDASKYAQARVFPGLVCSEAPRLKDTTVRMNFDYNYVGEDLRMSVPPQPLFSTGLYAGPGELAIVDVPTGLYNLSVQVGAWTDNLSGIENPDRDPIIYSRSQLSPGRNYIRNLYGGHIYILAATPVKTPVDLVFSNVLRSPDFILGETDPIVWKAAIQSSCVPWLELRSENAIFTVPREYCISKPIADPVALMTEWDNSIKYDFYQWEKLSANPANPADKAPLLPWRVVMDIKPVAGYGHAGYPVVTYNDYNWFAMMTDISQVRGGGCWGIYHELGHNNQQGKYWSWSSLGETSNNLFVFKAAKRQSATYPGAWPAKHPALATMIPSALTFAADNTSGKNFDGTDSRINDPFARLTPFLQLFEKVPAGANYNGWDIMGELYSKARQAVRISQNDQDKRDFVYETVCNFTGLNWLPFFKQWGINISNISSAKMSKYPLMRQDIWNYNPLTGQGGNTILTDLRSLWTLTGSYSTQEANSNGPLPKMLDGNFTTYWHTNYGTGGGVTAAPYQIDVDMLTPVDVKGFAFAQRENGTGTSRAIKNMQLYYSTDGVTYNLIDKSQFTLTLQPPTGYSVQLANVQKFQNFYLSGGASIKMRYFRFIIPSGTTDLYNGPNAALSELNVLY</sequence>
<dbReference type="InterPro" id="IPR035423">
    <property type="entry name" value="M60-like_N"/>
</dbReference>
<dbReference type="Gene3D" id="2.60.120.1250">
    <property type="entry name" value="Peptidase M60, enhancin-like domain 1"/>
    <property type="match status" value="1"/>
</dbReference>
<dbReference type="PROSITE" id="PS51723">
    <property type="entry name" value="PEPTIDASE_M60"/>
    <property type="match status" value="1"/>
</dbReference>
<reference evidence="4" key="2">
    <citation type="submission" date="2023-04" db="EMBL/GenBank/DDBJ databases">
        <title>Paracnuella aquatica gen. nov., sp. nov., a member of the family Chitinophagaceae isolated from a hot spring.</title>
        <authorList>
            <person name="Wang C."/>
        </authorList>
    </citation>
    <scope>NUCLEOTIDE SEQUENCE</scope>
    <source>
        <strain evidence="4">LB-8</strain>
    </source>
</reference>
<dbReference type="SUPFAM" id="SSF49785">
    <property type="entry name" value="Galactose-binding domain-like"/>
    <property type="match status" value="1"/>
</dbReference>
<dbReference type="InterPro" id="IPR000421">
    <property type="entry name" value="FA58C"/>
</dbReference>
<feature type="domain" description="F5/8 type C" evidence="2">
    <location>
        <begin position="498"/>
        <end position="676"/>
    </location>
</feature>
<feature type="domain" description="Peptidase M60" evidence="3">
    <location>
        <begin position="102"/>
        <end position="420"/>
    </location>
</feature>
<keyword evidence="5" id="KW-1185">Reference proteome</keyword>
<evidence type="ECO:0000259" key="2">
    <source>
        <dbReference type="PROSITE" id="PS50022"/>
    </source>
</evidence>
<gene>
    <name evidence="4" type="ORF">OCK74_09805</name>
</gene>
<feature type="signal peptide" evidence="1">
    <location>
        <begin position="1"/>
        <end position="25"/>
    </location>
</feature>
<organism evidence="4 5">
    <name type="scientific">Paraflavisolibacter caeni</name>
    <dbReference type="NCBI Taxonomy" id="2982496"/>
    <lineage>
        <taxon>Bacteria</taxon>
        <taxon>Pseudomonadati</taxon>
        <taxon>Bacteroidota</taxon>
        <taxon>Chitinophagia</taxon>
        <taxon>Chitinophagales</taxon>
        <taxon>Chitinophagaceae</taxon>
        <taxon>Paraflavisolibacter</taxon>
    </lineage>
</organism>
<dbReference type="PROSITE" id="PS50022">
    <property type="entry name" value="FA58C_3"/>
    <property type="match status" value="1"/>
</dbReference>
<evidence type="ECO:0000313" key="4">
    <source>
        <dbReference type="EMBL" id="MCU7549409.1"/>
    </source>
</evidence>
<evidence type="ECO:0000259" key="3">
    <source>
        <dbReference type="PROSITE" id="PS51723"/>
    </source>
</evidence>
<dbReference type="EMBL" id="JAOTIF010000005">
    <property type="protein sequence ID" value="MCU7549409.1"/>
    <property type="molecule type" value="Genomic_DNA"/>
</dbReference>
<evidence type="ECO:0000256" key="1">
    <source>
        <dbReference type="SAM" id="SignalP"/>
    </source>
</evidence>
<evidence type="ECO:0000313" key="5">
    <source>
        <dbReference type="Proteomes" id="UP001155483"/>
    </source>
</evidence>
<dbReference type="Pfam" id="PF13402">
    <property type="entry name" value="Peptidase_M60"/>
    <property type="match status" value="1"/>
</dbReference>
<feature type="chain" id="PRO_5040845104" evidence="1">
    <location>
        <begin position="26"/>
        <end position="676"/>
    </location>
</feature>
<comment type="caution">
    <text evidence="4">The sequence shown here is derived from an EMBL/GenBank/DDBJ whole genome shotgun (WGS) entry which is preliminary data.</text>
</comment>
<proteinExistence type="predicted"/>
<dbReference type="InterPro" id="IPR008979">
    <property type="entry name" value="Galactose-bd-like_sf"/>
</dbReference>
<dbReference type="RefSeq" id="WP_279296849.1">
    <property type="nucleotide sequence ID" value="NZ_JAOTIF010000005.1"/>
</dbReference>
<dbReference type="InterPro" id="IPR051244">
    <property type="entry name" value="TCAF"/>
</dbReference>
<dbReference type="Gene3D" id="1.10.390.30">
    <property type="entry name" value="Peptidase M60, enhancin-like domain 3"/>
    <property type="match status" value="1"/>
</dbReference>
<dbReference type="Pfam" id="PF00754">
    <property type="entry name" value="F5_F8_type_C"/>
    <property type="match status" value="1"/>
</dbReference>
<dbReference type="Proteomes" id="UP001155483">
    <property type="component" value="Unassembled WGS sequence"/>
</dbReference>
<dbReference type="PANTHER" id="PTHR15730">
    <property type="entry name" value="EXPERIMENTAL AUTOIMMUNE PROSTATITIS ANTIGEN 2-RELATED"/>
    <property type="match status" value="1"/>
</dbReference>
<dbReference type="InterPro" id="IPR031161">
    <property type="entry name" value="Peptidase_M60_dom"/>
</dbReference>
<keyword evidence="1" id="KW-0732">Signal</keyword>
<dbReference type="PANTHER" id="PTHR15730:SF5">
    <property type="entry name" value="SI:CH211-210B2.2-RELATED"/>
    <property type="match status" value="1"/>
</dbReference>
<dbReference type="AlphaFoldDB" id="A0A9X2XUE1"/>
<dbReference type="InterPro" id="IPR042279">
    <property type="entry name" value="Pep_M60_3"/>
</dbReference>